<dbReference type="Proteomes" id="UP000286931">
    <property type="component" value="Unassembled WGS sequence"/>
</dbReference>
<dbReference type="InterPro" id="IPR002220">
    <property type="entry name" value="DapA-like"/>
</dbReference>
<sequence>MINSDTGSVGSVGSGGAAGAAGSIGSVGLVDPVDPADPAASDAPDSPIDLLLSGTVIPAHPLALDAERRFDERRQRALTRYYLASGAGGIAVGVHTTQFEIRKPEVGLLRPVLELAAETVAREAGRPVVRVAGACGYTAQAVAEAELAASLGYDAVLLSPAVPGADEQGLLDRARAVGEVLPVIGFYLQDAVGGRFLTPEFWRAFADIPSVAAIKIAPFDRYRTADVLGAIASADRAGEVALYTGNDDAIITDLLTPYRAGDRPRWFAGGLLGQWAVWTSTAVTLLERVRRARAGDYSTMVELLRQAPELTDANSAVFDVRGGFRGCIAGVHEVLRRQGLLAGTWCLDPAETMSPGQAEEIDRVASAYPWLTDDTFVREHLDAWLG</sequence>
<keyword evidence="3" id="KW-1185">Reference proteome</keyword>
<dbReference type="PANTHER" id="PTHR12128:SF51">
    <property type="entry name" value="BLL4205 PROTEIN"/>
    <property type="match status" value="1"/>
</dbReference>
<comment type="caution">
    <text evidence="2">The sequence shown here is derived from an EMBL/GenBank/DDBJ whole genome shotgun (WGS) entry which is preliminary data.</text>
</comment>
<reference evidence="2 3" key="1">
    <citation type="submission" date="2018-12" db="EMBL/GenBank/DDBJ databases">
        <title>Draft genome sequence of Embleya hyalina NBRC 13850T.</title>
        <authorList>
            <person name="Komaki H."/>
            <person name="Hosoyama A."/>
            <person name="Kimura A."/>
            <person name="Ichikawa N."/>
            <person name="Tamura T."/>
        </authorList>
    </citation>
    <scope>NUCLEOTIDE SEQUENCE [LARGE SCALE GENOMIC DNA]</scope>
    <source>
        <strain evidence="2 3">NBRC 13850</strain>
    </source>
</reference>
<accession>A0A401YFT1</accession>
<evidence type="ECO:0000313" key="3">
    <source>
        <dbReference type="Proteomes" id="UP000286931"/>
    </source>
</evidence>
<dbReference type="SMART" id="SM01130">
    <property type="entry name" value="DHDPS"/>
    <property type="match status" value="1"/>
</dbReference>
<dbReference type="CDD" id="cd00408">
    <property type="entry name" value="DHDPS-like"/>
    <property type="match status" value="1"/>
</dbReference>
<keyword evidence="1" id="KW-0456">Lyase</keyword>
<protein>
    <recommendedName>
        <fullName evidence="4">Dihydrodipicolinate synthase family protein</fullName>
    </recommendedName>
</protein>
<evidence type="ECO:0000256" key="1">
    <source>
        <dbReference type="ARBA" id="ARBA00023239"/>
    </source>
</evidence>
<gene>
    <name evidence="2" type="ORF">EHYA_01106</name>
</gene>
<dbReference type="AlphaFoldDB" id="A0A401YFT1"/>
<dbReference type="Gene3D" id="3.20.20.70">
    <property type="entry name" value="Aldolase class I"/>
    <property type="match status" value="1"/>
</dbReference>
<dbReference type="EMBL" id="BIFH01000014">
    <property type="protein sequence ID" value="GCD93462.1"/>
    <property type="molecule type" value="Genomic_DNA"/>
</dbReference>
<dbReference type="InterPro" id="IPR013785">
    <property type="entry name" value="Aldolase_TIM"/>
</dbReference>
<dbReference type="PANTHER" id="PTHR12128">
    <property type="entry name" value="DIHYDRODIPICOLINATE SYNTHASE"/>
    <property type="match status" value="1"/>
</dbReference>
<evidence type="ECO:0000313" key="2">
    <source>
        <dbReference type="EMBL" id="GCD93462.1"/>
    </source>
</evidence>
<evidence type="ECO:0008006" key="4">
    <source>
        <dbReference type="Google" id="ProtNLM"/>
    </source>
</evidence>
<name>A0A401YFT1_9ACTN</name>
<proteinExistence type="predicted"/>
<organism evidence="2 3">
    <name type="scientific">Embleya hyalina</name>
    <dbReference type="NCBI Taxonomy" id="516124"/>
    <lineage>
        <taxon>Bacteria</taxon>
        <taxon>Bacillati</taxon>
        <taxon>Actinomycetota</taxon>
        <taxon>Actinomycetes</taxon>
        <taxon>Kitasatosporales</taxon>
        <taxon>Streptomycetaceae</taxon>
        <taxon>Embleya</taxon>
    </lineage>
</organism>
<dbReference type="SUPFAM" id="SSF51569">
    <property type="entry name" value="Aldolase"/>
    <property type="match status" value="1"/>
</dbReference>
<dbReference type="GO" id="GO:0008840">
    <property type="term" value="F:4-hydroxy-tetrahydrodipicolinate synthase activity"/>
    <property type="evidence" value="ECO:0007669"/>
    <property type="project" value="TreeGrafter"/>
</dbReference>